<gene>
    <name evidence="1" type="ORF">I4W93_004305</name>
</gene>
<dbReference type="RefSeq" id="WP_205310610.1">
    <property type="nucleotide sequence ID" value="NZ_JAERPS020000001.1"/>
</dbReference>
<evidence type="ECO:0000313" key="2">
    <source>
        <dbReference type="Proteomes" id="UP000663814"/>
    </source>
</evidence>
<organism evidence="1 2">
    <name type="scientific">Rheinheimera maricola</name>
    <dbReference type="NCBI Taxonomy" id="2793282"/>
    <lineage>
        <taxon>Bacteria</taxon>
        <taxon>Pseudomonadati</taxon>
        <taxon>Pseudomonadota</taxon>
        <taxon>Gammaproteobacteria</taxon>
        <taxon>Chromatiales</taxon>
        <taxon>Chromatiaceae</taxon>
        <taxon>Rheinheimera</taxon>
    </lineage>
</organism>
<protein>
    <submittedName>
        <fullName evidence="1">Uncharacterized protein</fullName>
    </submittedName>
</protein>
<accession>A0ABS7X5I5</accession>
<name>A0ABS7X5I5_9GAMM</name>
<sequence>MKIKASALAAKLFKAQVAVVFPTDELNKDGETVYATARFIGHFRAVPVSDAQADMDKLKELRNSGDHVGMIGVEAKRLEQCFVGFEPLPGQDFPVTDDNDQPLANTPENIKVLLNSREVRDAVRKTFEAARSADVLEKNLQK</sequence>
<keyword evidence="2" id="KW-1185">Reference proteome</keyword>
<evidence type="ECO:0000313" key="1">
    <source>
        <dbReference type="EMBL" id="MBZ9610809.1"/>
    </source>
</evidence>
<comment type="caution">
    <text evidence="1">The sequence shown here is derived from an EMBL/GenBank/DDBJ whole genome shotgun (WGS) entry which is preliminary data.</text>
</comment>
<dbReference type="EMBL" id="JAERPS020000001">
    <property type="protein sequence ID" value="MBZ9610809.1"/>
    <property type="molecule type" value="Genomic_DNA"/>
</dbReference>
<proteinExistence type="predicted"/>
<dbReference type="Proteomes" id="UP000663814">
    <property type="component" value="Unassembled WGS sequence"/>
</dbReference>
<reference evidence="1 2" key="1">
    <citation type="submission" date="2021-08" db="EMBL/GenBank/DDBJ databases">
        <title>Rheinheimera aquimaris sp. nov., isolated from seawater of the East Sea in Korea.</title>
        <authorList>
            <person name="Kim K.H."/>
            <person name="Wenting R."/>
            <person name="Kim K.R."/>
            <person name="Jeon C.O."/>
        </authorList>
    </citation>
    <scope>NUCLEOTIDE SEQUENCE [LARGE SCALE GENOMIC DNA]</scope>
    <source>
        <strain evidence="1 2">MA-13</strain>
    </source>
</reference>